<name>A0A224YG69_9ACAR</name>
<dbReference type="AlphaFoldDB" id="A0A224YG69"/>
<accession>A0A224YG69</accession>
<proteinExistence type="predicted"/>
<reference evidence="1" key="1">
    <citation type="journal article" date="2017" name="Parasit. Vectors">
        <title>Sialotranscriptomics of Rhipicephalus zambeziensis reveals intricate expression profiles of secretory proteins and suggests tight temporal transcriptional regulation during blood-feeding.</title>
        <authorList>
            <person name="de Castro M.H."/>
            <person name="de Klerk D."/>
            <person name="Pienaar R."/>
            <person name="Rees D.J.G."/>
            <person name="Mans B.J."/>
        </authorList>
    </citation>
    <scope>NUCLEOTIDE SEQUENCE</scope>
    <source>
        <tissue evidence="1">Salivary glands</tissue>
    </source>
</reference>
<dbReference type="EMBL" id="GFPF01002057">
    <property type="protein sequence ID" value="MAA13203.1"/>
    <property type="molecule type" value="Transcribed_RNA"/>
</dbReference>
<organism evidence="1">
    <name type="scientific">Rhipicephalus zambeziensis</name>
    <dbReference type="NCBI Taxonomy" id="60191"/>
    <lineage>
        <taxon>Eukaryota</taxon>
        <taxon>Metazoa</taxon>
        <taxon>Ecdysozoa</taxon>
        <taxon>Arthropoda</taxon>
        <taxon>Chelicerata</taxon>
        <taxon>Arachnida</taxon>
        <taxon>Acari</taxon>
        <taxon>Parasitiformes</taxon>
        <taxon>Ixodida</taxon>
        <taxon>Ixodoidea</taxon>
        <taxon>Ixodidae</taxon>
        <taxon>Rhipicephalinae</taxon>
        <taxon>Rhipicephalus</taxon>
        <taxon>Rhipicephalus</taxon>
    </lineage>
</organism>
<evidence type="ECO:0000313" key="1">
    <source>
        <dbReference type="EMBL" id="MAA13203.1"/>
    </source>
</evidence>
<protein>
    <submittedName>
        <fullName evidence="1">Uncharacterized protein</fullName>
    </submittedName>
</protein>
<sequence>MCAFVKSIGALYRGLLISLDPVRGLTQSGMGRGEGDAVDPLSFPELMTSLTACAAVSASVTSPCSYVNVGWRKNKRHEFEPEKHNPSCRTCIQRYSCKTTSSPYETSDMSNISKHVRHIEHIGYIKLWTY</sequence>